<dbReference type="PROSITE" id="PS50943">
    <property type="entry name" value="HTH_CROC1"/>
    <property type="match status" value="1"/>
</dbReference>
<organism evidence="3 4">
    <name type="scientific">Streptomyces thermoalcalitolerans</name>
    <dbReference type="NCBI Taxonomy" id="65605"/>
    <lineage>
        <taxon>Bacteria</taxon>
        <taxon>Bacillati</taxon>
        <taxon>Actinomycetota</taxon>
        <taxon>Actinomycetes</taxon>
        <taxon>Kitasatosporales</taxon>
        <taxon>Streptomycetaceae</taxon>
        <taxon>Streptomyces</taxon>
    </lineage>
</organism>
<dbReference type="SUPFAM" id="SSF47413">
    <property type="entry name" value="lambda repressor-like DNA-binding domains"/>
    <property type="match status" value="1"/>
</dbReference>
<evidence type="ECO:0000313" key="4">
    <source>
        <dbReference type="Proteomes" id="UP001501005"/>
    </source>
</evidence>
<dbReference type="Gene3D" id="1.10.260.40">
    <property type="entry name" value="lambda repressor-like DNA-binding domains"/>
    <property type="match status" value="1"/>
</dbReference>
<evidence type="ECO:0000256" key="1">
    <source>
        <dbReference type="SAM" id="MobiDB-lite"/>
    </source>
</evidence>
<dbReference type="Proteomes" id="UP001501005">
    <property type="component" value="Unassembled WGS sequence"/>
</dbReference>
<proteinExistence type="predicted"/>
<dbReference type="Pfam" id="PF19054">
    <property type="entry name" value="DUF5753"/>
    <property type="match status" value="1"/>
</dbReference>
<evidence type="ECO:0000259" key="2">
    <source>
        <dbReference type="PROSITE" id="PS50943"/>
    </source>
</evidence>
<dbReference type="InterPro" id="IPR010982">
    <property type="entry name" value="Lambda_DNA-bd_dom_sf"/>
</dbReference>
<evidence type="ECO:0000313" key="3">
    <source>
        <dbReference type="EMBL" id="GAA0909886.1"/>
    </source>
</evidence>
<dbReference type="Pfam" id="PF13560">
    <property type="entry name" value="HTH_31"/>
    <property type="match status" value="1"/>
</dbReference>
<dbReference type="InterPro" id="IPR043917">
    <property type="entry name" value="DUF5753"/>
</dbReference>
<feature type="compositionally biased region" description="Basic and acidic residues" evidence="1">
    <location>
        <begin position="18"/>
        <end position="35"/>
    </location>
</feature>
<gene>
    <name evidence="3" type="ORF">GCM10009549_18840</name>
</gene>
<dbReference type="SMART" id="SM00530">
    <property type="entry name" value="HTH_XRE"/>
    <property type="match status" value="1"/>
</dbReference>
<dbReference type="CDD" id="cd00093">
    <property type="entry name" value="HTH_XRE"/>
    <property type="match status" value="1"/>
</dbReference>
<protein>
    <submittedName>
        <fullName evidence="3">Helix-turn-helix transcriptional regulator</fullName>
    </submittedName>
</protein>
<dbReference type="EMBL" id="BAAAHG010000011">
    <property type="protein sequence ID" value="GAA0909886.1"/>
    <property type="molecule type" value="Genomic_DNA"/>
</dbReference>
<feature type="region of interest" description="Disordered" evidence="1">
    <location>
        <begin position="1"/>
        <end position="35"/>
    </location>
</feature>
<reference evidence="3 4" key="1">
    <citation type="journal article" date="2019" name="Int. J. Syst. Evol. Microbiol.">
        <title>The Global Catalogue of Microorganisms (GCM) 10K type strain sequencing project: providing services to taxonomists for standard genome sequencing and annotation.</title>
        <authorList>
            <consortium name="The Broad Institute Genomics Platform"/>
            <consortium name="The Broad Institute Genome Sequencing Center for Infectious Disease"/>
            <person name="Wu L."/>
            <person name="Ma J."/>
        </authorList>
    </citation>
    <scope>NUCLEOTIDE SEQUENCE [LARGE SCALE GENOMIC DNA]</scope>
    <source>
        <strain evidence="3 4">JCM 10673</strain>
    </source>
</reference>
<dbReference type="InterPro" id="IPR001387">
    <property type="entry name" value="Cro/C1-type_HTH"/>
</dbReference>
<keyword evidence="4" id="KW-1185">Reference proteome</keyword>
<accession>A0ABN1NJJ5</accession>
<name>A0ABN1NJJ5_9ACTN</name>
<feature type="domain" description="HTH cro/C1-type" evidence="2">
    <location>
        <begin position="48"/>
        <end position="81"/>
    </location>
</feature>
<comment type="caution">
    <text evidence="3">The sequence shown here is derived from an EMBL/GenBank/DDBJ whole genome shotgun (WGS) entry which is preliminary data.</text>
</comment>
<sequence length="300" mass="32986">MNAGGVAPQGTKGRGSVKARDTRNSRAARNGDEKPDLPGVWRAYGALLQYLRKRSGMNQQQLGDAIGYSLQQVASVEQGRRPAKAAFTVAADRVLNADGALEALQDEVDRAKLPRFFRNFALFEAEAVSRFSYDPLLVPGLLQTEAYARALFAGHCPPLSEEIIDQHTEARLSRQKLLSRMPLAELSFIIGEEALRNPVGDRELMREQWQHLLDVGALRNVEIQVMPAACGFHSGLNGPFVVLETGEHQHLGYIESQEVGCVVHDPAEVSAFGLRYGKLRSQALNSTESARLIERLVGET</sequence>